<reference evidence="14" key="1">
    <citation type="journal article" date="2019" name="Entomol. Fenn.">
        <title>Complete mitochondrial genome of Prismognathus prossi (Coleoptera: Lucanidae) with phylogenetic implications.</title>
        <authorList>
            <person name="Liu J."/>
            <person name="Cao Y."/>
            <person name="Zhou S."/>
            <person name="Chen Y."/>
            <person name="Wan X."/>
        </authorList>
    </citation>
    <scope>NUCLEOTIDE SEQUENCE</scope>
</reference>
<proteinExistence type="inferred from homology"/>
<gene>
    <name evidence="14" type="primary">ATP8</name>
</gene>
<comment type="similarity">
    <text evidence="2 12">Belongs to the ATPase protein 8 family.</text>
</comment>
<protein>
    <recommendedName>
        <fullName evidence="12">ATP synthase complex subunit 8</fullName>
    </recommendedName>
</protein>
<dbReference type="EMBL" id="MF614014">
    <property type="protein sequence ID" value="QEN73225.1"/>
    <property type="molecule type" value="Genomic_DNA"/>
</dbReference>
<evidence type="ECO:0000256" key="10">
    <source>
        <dbReference type="ARBA" id="ARBA00023128"/>
    </source>
</evidence>
<evidence type="ECO:0000256" key="12">
    <source>
        <dbReference type="RuleBase" id="RU003661"/>
    </source>
</evidence>
<dbReference type="GO" id="GO:0045259">
    <property type="term" value="C:proton-transporting ATP synthase complex"/>
    <property type="evidence" value="ECO:0007669"/>
    <property type="project" value="UniProtKB-KW"/>
</dbReference>
<dbReference type="AlphaFoldDB" id="A0A5C1VAB6"/>
<dbReference type="Pfam" id="PF00895">
    <property type="entry name" value="ATP-synt_8"/>
    <property type="match status" value="1"/>
</dbReference>
<dbReference type="GeneID" id="41954310"/>
<evidence type="ECO:0000313" key="14">
    <source>
        <dbReference type="EMBL" id="QEN73225.1"/>
    </source>
</evidence>
<dbReference type="GO" id="GO:0015078">
    <property type="term" value="F:proton transmembrane transporter activity"/>
    <property type="evidence" value="ECO:0007669"/>
    <property type="project" value="InterPro"/>
</dbReference>
<evidence type="ECO:0000256" key="4">
    <source>
        <dbReference type="ARBA" id="ARBA00022448"/>
    </source>
</evidence>
<keyword evidence="9 12" id="KW-0406">Ion transport</keyword>
<keyword evidence="11 13" id="KW-0472">Membrane</keyword>
<dbReference type="GO" id="GO:0015986">
    <property type="term" value="P:proton motive force-driven ATP synthesis"/>
    <property type="evidence" value="ECO:0007669"/>
    <property type="project" value="InterPro"/>
</dbReference>
<dbReference type="InterPro" id="IPR001421">
    <property type="entry name" value="ATP8_metazoa"/>
</dbReference>
<evidence type="ECO:0000256" key="8">
    <source>
        <dbReference type="ARBA" id="ARBA00022989"/>
    </source>
</evidence>
<geneLocation type="mitochondrion" evidence="14"/>
<keyword evidence="4 12" id="KW-0813">Transport</keyword>
<evidence type="ECO:0000256" key="7">
    <source>
        <dbReference type="ARBA" id="ARBA00022781"/>
    </source>
</evidence>
<dbReference type="GO" id="GO:0031966">
    <property type="term" value="C:mitochondrial membrane"/>
    <property type="evidence" value="ECO:0007669"/>
    <property type="project" value="UniProtKB-SubCell"/>
</dbReference>
<feature type="transmembrane region" description="Helical" evidence="13">
    <location>
        <begin position="12"/>
        <end position="33"/>
    </location>
</feature>
<evidence type="ECO:0000256" key="9">
    <source>
        <dbReference type="ARBA" id="ARBA00023065"/>
    </source>
</evidence>
<evidence type="ECO:0000256" key="2">
    <source>
        <dbReference type="ARBA" id="ARBA00008892"/>
    </source>
</evidence>
<organism evidence="14">
    <name type="scientific">Prismognathus prossi</name>
    <dbReference type="NCBI Taxonomy" id="618395"/>
    <lineage>
        <taxon>Eukaryota</taxon>
        <taxon>Metazoa</taxon>
        <taxon>Ecdysozoa</taxon>
        <taxon>Arthropoda</taxon>
        <taxon>Hexapoda</taxon>
        <taxon>Insecta</taxon>
        <taxon>Pterygota</taxon>
        <taxon>Neoptera</taxon>
        <taxon>Endopterygota</taxon>
        <taxon>Coleoptera</taxon>
        <taxon>Polyphaga</taxon>
        <taxon>Scarabaeiformia</taxon>
        <taxon>Lucanidae</taxon>
        <taxon>Lucaninae</taxon>
        <taxon>Prismognathus</taxon>
    </lineage>
</organism>
<keyword evidence="8 13" id="KW-1133">Transmembrane helix</keyword>
<comment type="subcellular location">
    <subcellularLocation>
        <location evidence="1 12">Mitochondrion membrane</location>
        <topology evidence="1 12">Single-pass membrane protein</topology>
    </subcellularLocation>
</comment>
<evidence type="ECO:0000256" key="3">
    <source>
        <dbReference type="ARBA" id="ARBA00011291"/>
    </source>
</evidence>
<sequence length="51" mass="6291">MPQMSPLKWLTLMLTFVMIFFMFNLVNFFFSSYSPSQVFQKWSKTSKPWKW</sequence>
<comment type="subunit">
    <text evidence="3">F-type ATPases have 2 components, CF(1) - the catalytic core - and CF(0) - the membrane proton channel.</text>
</comment>
<dbReference type="CTD" id="4509"/>
<keyword evidence="10 12" id="KW-0496">Mitochondrion</keyword>
<keyword evidence="5 12" id="KW-0138">CF(0)</keyword>
<name>A0A5C1VAB6_9SCAR</name>
<evidence type="ECO:0000256" key="11">
    <source>
        <dbReference type="ARBA" id="ARBA00023136"/>
    </source>
</evidence>
<keyword evidence="6 12" id="KW-0812">Transmembrane</keyword>
<evidence type="ECO:0000256" key="13">
    <source>
        <dbReference type="SAM" id="Phobius"/>
    </source>
</evidence>
<evidence type="ECO:0000256" key="5">
    <source>
        <dbReference type="ARBA" id="ARBA00022547"/>
    </source>
</evidence>
<evidence type="ECO:0000256" key="6">
    <source>
        <dbReference type="ARBA" id="ARBA00022692"/>
    </source>
</evidence>
<evidence type="ECO:0000256" key="1">
    <source>
        <dbReference type="ARBA" id="ARBA00004304"/>
    </source>
</evidence>
<keyword evidence="7 12" id="KW-0375">Hydrogen ion transport</keyword>
<dbReference type="RefSeq" id="YP_009704167.1">
    <property type="nucleotide sequence ID" value="NC_044962.1"/>
</dbReference>
<accession>A0A5C1VAB6</accession>